<dbReference type="GO" id="GO:0051213">
    <property type="term" value="F:dioxygenase activity"/>
    <property type="evidence" value="ECO:0007669"/>
    <property type="project" value="UniProtKB-KW"/>
</dbReference>
<evidence type="ECO:0000313" key="8">
    <source>
        <dbReference type="EMBL" id="QIZ77839.1"/>
    </source>
</evidence>
<organism evidence="8 9">
    <name type="scientific">Ferrimonas lipolytica</name>
    <dbReference type="NCBI Taxonomy" id="2724191"/>
    <lineage>
        <taxon>Bacteria</taxon>
        <taxon>Pseudomonadati</taxon>
        <taxon>Pseudomonadota</taxon>
        <taxon>Gammaproteobacteria</taxon>
        <taxon>Alteromonadales</taxon>
        <taxon>Ferrimonadaceae</taxon>
        <taxon>Ferrimonas</taxon>
    </lineage>
</organism>
<keyword evidence="3" id="KW-0560">Oxidoreductase</keyword>
<dbReference type="Gene3D" id="3.10.180.50">
    <property type="match status" value="1"/>
</dbReference>
<proteinExistence type="inferred from homology"/>
<reference evidence="8 9" key="1">
    <citation type="submission" date="2020-04" db="EMBL/GenBank/DDBJ databases">
        <title>Ferrimonas sp. S7 isolated from sea water.</title>
        <authorList>
            <person name="Bae S.S."/>
            <person name="Baek K."/>
        </authorList>
    </citation>
    <scope>NUCLEOTIDE SEQUENCE [LARGE SCALE GENOMIC DNA]</scope>
    <source>
        <strain evidence="8 9">S7</strain>
    </source>
</reference>
<name>A0A6H1UGT2_9GAMM</name>
<keyword evidence="4" id="KW-0408">Iron</keyword>
<sequence length="265" mass="29511">MPHTIASLFDAMWQDYIVQCPSADKIHQLLEHDGEIINDHVAFRTFNLPEVGLDKLAQHFIALGYEAKGEYAFKQKKLFARHFEHPSPTAPKVFISELLLEQCSDSLQQVAKSLVAQLKVDAVADKDFLYSGQQWQVSTATYQALQQESEYAAWLAAFGYRANHFTVNVNQLPQFSHLGDVNTALKQAGFPLNQAGGEIKGSPQVLLEQSSTLADKINVNFVDGVLQIPACFYEFAQRYPMADGNLYSGFVAASADKIFESTDAR</sequence>
<dbReference type="KEGG" id="fes:HER31_13590"/>
<evidence type="ECO:0000256" key="4">
    <source>
        <dbReference type="ARBA" id="ARBA00023004"/>
    </source>
</evidence>
<dbReference type="AlphaFoldDB" id="A0A6H1UGT2"/>
<keyword evidence="2" id="KW-0223">Dioxygenase</keyword>
<dbReference type="CDD" id="cd16350">
    <property type="entry name" value="VOC_like"/>
    <property type="match status" value="1"/>
</dbReference>
<dbReference type="EMBL" id="CP051180">
    <property type="protein sequence ID" value="QIZ77839.1"/>
    <property type="molecule type" value="Genomic_DNA"/>
</dbReference>
<keyword evidence="9" id="KW-1185">Reference proteome</keyword>
<dbReference type="PANTHER" id="PTHR31136:SF5">
    <property type="entry name" value="2-OXOADIPATE DIOXYGENASE_DECARBOXYLASE, CHLOROPLASTIC"/>
    <property type="match status" value="1"/>
</dbReference>
<dbReference type="InterPro" id="IPR009770">
    <property type="entry name" value="HGLS"/>
</dbReference>
<accession>A0A6H1UGT2</accession>
<dbReference type="EC" id="1.13.11.93" evidence="6"/>
<dbReference type="RefSeq" id="WP_168661215.1">
    <property type="nucleotide sequence ID" value="NZ_CP051180.1"/>
</dbReference>
<dbReference type="PANTHER" id="PTHR31136">
    <property type="entry name" value="DUF1338 DOMAIN-CONTAINING PROTEIN"/>
    <property type="match status" value="1"/>
</dbReference>
<evidence type="ECO:0000256" key="2">
    <source>
        <dbReference type="ARBA" id="ARBA00022964"/>
    </source>
</evidence>
<comment type="cofactor">
    <cofactor evidence="1">
        <name>Fe(2+)</name>
        <dbReference type="ChEBI" id="CHEBI:29033"/>
    </cofactor>
</comment>
<protein>
    <recommendedName>
        <fullName evidence="6">2-oxoadipate dioxygenase/decarboxylase</fullName>
        <ecNumber evidence="6">1.13.11.93</ecNumber>
    </recommendedName>
    <alternativeName>
        <fullName evidence="7">2-hydroxyglutarate synthase</fullName>
    </alternativeName>
</protein>
<evidence type="ECO:0000256" key="5">
    <source>
        <dbReference type="ARBA" id="ARBA00035013"/>
    </source>
</evidence>
<gene>
    <name evidence="8" type="ORF">HER31_13590</name>
</gene>
<dbReference type="SMART" id="SM01150">
    <property type="entry name" value="DUF1338"/>
    <property type="match status" value="1"/>
</dbReference>
<evidence type="ECO:0000313" key="9">
    <source>
        <dbReference type="Proteomes" id="UP000501602"/>
    </source>
</evidence>
<evidence type="ECO:0000256" key="7">
    <source>
        <dbReference type="ARBA" id="ARBA00035045"/>
    </source>
</evidence>
<dbReference type="Pfam" id="PF07063">
    <property type="entry name" value="HGLS"/>
    <property type="match status" value="1"/>
</dbReference>
<evidence type="ECO:0000256" key="6">
    <source>
        <dbReference type="ARBA" id="ARBA00035023"/>
    </source>
</evidence>
<comment type="similarity">
    <text evidence="5">Belongs to the 2-oxoadipate dioxygenase/decarboxylase family.</text>
</comment>
<evidence type="ECO:0000256" key="1">
    <source>
        <dbReference type="ARBA" id="ARBA00001954"/>
    </source>
</evidence>
<evidence type="ECO:0000256" key="3">
    <source>
        <dbReference type="ARBA" id="ARBA00023002"/>
    </source>
</evidence>
<dbReference type="Proteomes" id="UP000501602">
    <property type="component" value="Chromosome"/>
</dbReference>